<dbReference type="EMBL" id="JAPFFF010000014">
    <property type="protein sequence ID" value="KAK8870596.1"/>
    <property type="molecule type" value="Genomic_DNA"/>
</dbReference>
<name>A0ABR2IZ61_9EUKA</name>
<dbReference type="Proteomes" id="UP001470230">
    <property type="component" value="Unassembled WGS sequence"/>
</dbReference>
<evidence type="ECO:0000313" key="2">
    <source>
        <dbReference type="Proteomes" id="UP001470230"/>
    </source>
</evidence>
<proteinExistence type="predicted"/>
<sequence>MNLLKQMLDFELSFFCNHIPYAIVNNANSDSGYFCIYQCYFKDGIKIYQIQANLITVINYKSNIITGYCLEPKGTIKPIVSINQKNGELYFLLKKSGEKHINIYKYSGDSNANLIHIESLVHEIHTYITKLLVYDQHIFVIQPKQIYHIYQKSIIYKDMPDIIISSVCNEQYLIVLFQKPEICLYDINNLEGKKTIDFNKEFFDCHFIHLFVNENKLYILQQEMLIQKDINSLIEKGNFVDVLYLPMLQDINQNFVNKNFEIVKKNDKSNKYRDILNFASEVNFPDEDYVDDIFFFGPSFYLPIHKHSPKSLYSNLNEIKIELFSNEKFLQILTDNSKSGNIQEIMNYLKELLVNFDVKNMNWDNEIDYFLNVIKLPESLNEESIIQSNLMPTFFNLIIAEIISTFINLLIIRVLEDDENEELNENIKIYFSLFQLINSELIQIKMKNEDIEIGKISQLSDDNAYIQSNLYILNSAFSPLSLRQQIRFLYQGNSTFSKLSNSDVILFNSICPGPYVEQRVLDVARAYLERNDFDKCIEYLEKTILNNENGGFIQNIFISHLIKQIPDDFEKQYIILKTFGNRLPKNMYKSFYIVSLKANQFSEAIENFYSEDALINLANEVKKNQELKEMYKPTIIKALKDKDCQEKIMSLIN</sequence>
<organism evidence="1 2">
    <name type="scientific">Tritrichomonas musculus</name>
    <dbReference type="NCBI Taxonomy" id="1915356"/>
    <lineage>
        <taxon>Eukaryota</taxon>
        <taxon>Metamonada</taxon>
        <taxon>Parabasalia</taxon>
        <taxon>Tritrichomonadida</taxon>
        <taxon>Tritrichomonadidae</taxon>
        <taxon>Tritrichomonas</taxon>
    </lineage>
</organism>
<keyword evidence="2" id="KW-1185">Reference proteome</keyword>
<reference evidence="1 2" key="1">
    <citation type="submission" date="2024-04" db="EMBL/GenBank/DDBJ databases">
        <title>Tritrichomonas musculus Genome.</title>
        <authorList>
            <person name="Alves-Ferreira E."/>
            <person name="Grigg M."/>
            <person name="Lorenzi H."/>
            <person name="Galac M."/>
        </authorList>
    </citation>
    <scope>NUCLEOTIDE SEQUENCE [LARGE SCALE GENOMIC DNA]</scope>
    <source>
        <strain evidence="1 2">EAF2021</strain>
    </source>
</reference>
<evidence type="ECO:0000313" key="1">
    <source>
        <dbReference type="EMBL" id="KAK8870596.1"/>
    </source>
</evidence>
<gene>
    <name evidence="1" type="ORF">M9Y10_008482</name>
</gene>
<accession>A0ABR2IZ61</accession>
<protein>
    <recommendedName>
        <fullName evidence="3">CNH domain-containing protein</fullName>
    </recommendedName>
</protein>
<evidence type="ECO:0008006" key="3">
    <source>
        <dbReference type="Google" id="ProtNLM"/>
    </source>
</evidence>
<comment type="caution">
    <text evidence="1">The sequence shown here is derived from an EMBL/GenBank/DDBJ whole genome shotgun (WGS) entry which is preliminary data.</text>
</comment>